<dbReference type="AlphaFoldDB" id="A0A183D5C8"/>
<dbReference type="WBParaSite" id="GPUH_0000392601-mRNA-1">
    <property type="protein sequence ID" value="GPUH_0000392601-mRNA-1"/>
    <property type="gene ID" value="GPUH_0000392601"/>
</dbReference>
<evidence type="ECO:0000313" key="9">
    <source>
        <dbReference type="Proteomes" id="UP000271098"/>
    </source>
</evidence>
<keyword evidence="5" id="KW-0067">ATP-binding</keyword>
<evidence type="ECO:0000256" key="5">
    <source>
        <dbReference type="ARBA" id="ARBA00022840"/>
    </source>
</evidence>
<evidence type="ECO:0000256" key="2">
    <source>
        <dbReference type="ARBA" id="ARBA00022741"/>
    </source>
</evidence>
<evidence type="ECO:0000259" key="6">
    <source>
        <dbReference type="Pfam" id="PF13086"/>
    </source>
</evidence>
<keyword evidence="4" id="KW-0347">Helicase</keyword>
<dbReference type="InterPro" id="IPR050534">
    <property type="entry name" value="Coronavir_polyprotein_1ab"/>
</dbReference>
<dbReference type="InterPro" id="IPR041677">
    <property type="entry name" value="DNA2/NAM7_AAA_11"/>
</dbReference>
<reference evidence="10" key="1">
    <citation type="submission" date="2016-06" db="UniProtKB">
        <authorList>
            <consortium name="WormBaseParasite"/>
        </authorList>
    </citation>
    <scope>IDENTIFICATION</scope>
</reference>
<gene>
    <name evidence="8" type="ORF">GPUH_LOCUS3920</name>
</gene>
<dbReference type="Pfam" id="PF13087">
    <property type="entry name" value="AAA_12"/>
    <property type="match status" value="1"/>
</dbReference>
<evidence type="ECO:0000313" key="8">
    <source>
        <dbReference type="EMBL" id="VDK41531.1"/>
    </source>
</evidence>
<dbReference type="Proteomes" id="UP000271098">
    <property type="component" value="Unassembled WGS sequence"/>
</dbReference>
<proteinExistence type="inferred from homology"/>
<comment type="similarity">
    <text evidence="1">Belongs to the DNA2/NAM7 helicase family.</text>
</comment>
<dbReference type="OrthoDB" id="5871723at2759"/>
<dbReference type="SUPFAM" id="SSF52540">
    <property type="entry name" value="P-loop containing nucleoside triphosphate hydrolases"/>
    <property type="match status" value="1"/>
</dbReference>
<dbReference type="InterPro" id="IPR041679">
    <property type="entry name" value="DNA2/NAM7-like_C"/>
</dbReference>
<dbReference type="PANTHER" id="PTHR43788:SF8">
    <property type="entry name" value="DNA-BINDING PROTEIN SMUBP-2"/>
    <property type="match status" value="1"/>
</dbReference>
<evidence type="ECO:0000313" key="10">
    <source>
        <dbReference type="WBParaSite" id="GPUH_0000392601-mRNA-1"/>
    </source>
</evidence>
<protein>
    <submittedName>
        <fullName evidence="10">DNA replication ATP-dependent helicase/nuclease</fullName>
    </submittedName>
</protein>
<organism evidence="10">
    <name type="scientific">Gongylonema pulchrum</name>
    <dbReference type="NCBI Taxonomy" id="637853"/>
    <lineage>
        <taxon>Eukaryota</taxon>
        <taxon>Metazoa</taxon>
        <taxon>Ecdysozoa</taxon>
        <taxon>Nematoda</taxon>
        <taxon>Chromadorea</taxon>
        <taxon>Rhabditida</taxon>
        <taxon>Spirurina</taxon>
        <taxon>Spiruromorpha</taxon>
        <taxon>Spiruroidea</taxon>
        <taxon>Gongylonematidae</taxon>
        <taxon>Gongylonema</taxon>
    </lineage>
</organism>
<name>A0A183D5C8_9BILA</name>
<feature type="domain" description="DNA2/NAM7 helicase-like C-terminal" evidence="7">
    <location>
        <begin position="49"/>
        <end position="178"/>
    </location>
</feature>
<dbReference type="Gene3D" id="3.40.50.300">
    <property type="entry name" value="P-loop containing nucleotide triphosphate hydrolases"/>
    <property type="match status" value="2"/>
</dbReference>
<evidence type="ECO:0000256" key="4">
    <source>
        <dbReference type="ARBA" id="ARBA00022806"/>
    </source>
</evidence>
<dbReference type="GO" id="GO:0005524">
    <property type="term" value="F:ATP binding"/>
    <property type="evidence" value="ECO:0007669"/>
    <property type="project" value="UniProtKB-KW"/>
</dbReference>
<sequence>MTLVDEASLVLEPTTIPAVAAADVFVLVGDHRQLTPLVRSQQLRREGFAKSLLERLQVHQAAVITLCSQYRMNRPIAELSSTLFYDSKLRCANNGVAEACLPVVAQNPAVAADHFFSRHPRTCELCVSNALTDTVVFVDTKSRENASFCATFGDSGVEVYNVGEAEFVVNLCELFIKVSSLTLC</sequence>
<reference evidence="8 9" key="2">
    <citation type="submission" date="2018-11" db="EMBL/GenBank/DDBJ databases">
        <authorList>
            <consortium name="Pathogen Informatics"/>
        </authorList>
    </citation>
    <scope>NUCLEOTIDE SEQUENCE [LARGE SCALE GENOMIC DNA]</scope>
</reference>
<keyword evidence="9" id="KW-1185">Reference proteome</keyword>
<feature type="domain" description="DNA2/NAM7 helicase helicase" evidence="6">
    <location>
        <begin position="2"/>
        <end position="40"/>
    </location>
</feature>
<evidence type="ECO:0000259" key="7">
    <source>
        <dbReference type="Pfam" id="PF13087"/>
    </source>
</evidence>
<accession>A0A183D5C8</accession>
<keyword evidence="2" id="KW-0547">Nucleotide-binding</keyword>
<evidence type="ECO:0000256" key="1">
    <source>
        <dbReference type="ARBA" id="ARBA00007913"/>
    </source>
</evidence>
<dbReference type="InterPro" id="IPR027417">
    <property type="entry name" value="P-loop_NTPase"/>
</dbReference>
<dbReference type="PANTHER" id="PTHR43788">
    <property type="entry name" value="DNA2/NAM7 HELICASE FAMILY MEMBER"/>
    <property type="match status" value="1"/>
</dbReference>
<dbReference type="Pfam" id="PF13086">
    <property type="entry name" value="AAA_11"/>
    <property type="match status" value="1"/>
</dbReference>
<dbReference type="GO" id="GO:0043139">
    <property type="term" value="F:5'-3' DNA helicase activity"/>
    <property type="evidence" value="ECO:0007669"/>
    <property type="project" value="TreeGrafter"/>
</dbReference>
<dbReference type="EMBL" id="UYRT01007043">
    <property type="protein sequence ID" value="VDK41531.1"/>
    <property type="molecule type" value="Genomic_DNA"/>
</dbReference>
<keyword evidence="3" id="KW-0378">Hydrolase</keyword>
<dbReference type="GO" id="GO:0016787">
    <property type="term" value="F:hydrolase activity"/>
    <property type="evidence" value="ECO:0007669"/>
    <property type="project" value="UniProtKB-KW"/>
</dbReference>
<evidence type="ECO:0000256" key="3">
    <source>
        <dbReference type="ARBA" id="ARBA00022801"/>
    </source>
</evidence>